<dbReference type="GO" id="GO:0043171">
    <property type="term" value="P:peptide catabolic process"/>
    <property type="evidence" value="ECO:0007669"/>
    <property type="project" value="TreeGrafter"/>
</dbReference>
<dbReference type="GO" id="GO:0008270">
    <property type="term" value="F:zinc ion binding"/>
    <property type="evidence" value="ECO:0007669"/>
    <property type="project" value="UniProtKB-UniRule"/>
</dbReference>
<dbReference type="GO" id="GO:0070006">
    <property type="term" value="F:metalloaminopeptidase activity"/>
    <property type="evidence" value="ECO:0007669"/>
    <property type="project" value="TreeGrafter"/>
</dbReference>
<evidence type="ECO:0000259" key="13">
    <source>
        <dbReference type="Pfam" id="PF17900"/>
    </source>
</evidence>
<evidence type="ECO:0000256" key="5">
    <source>
        <dbReference type="ARBA" id="ARBA00022833"/>
    </source>
</evidence>
<evidence type="ECO:0000259" key="12">
    <source>
        <dbReference type="Pfam" id="PF11838"/>
    </source>
</evidence>
<keyword evidence="2 10" id="KW-0645">Protease</keyword>
<comment type="caution">
    <text evidence="14">The sequence shown here is derived from an EMBL/GenBank/DDBJ whole genome shotgun (WGS) entry which is preliminary data.</text>
</comment>
<feature type="domain" description="Peptidase M1 membrane alanine aminopeptidase" evidence="11">
    <location>
        <begin position="258"/>
        <end position="466"/>
    </location>
</feature>
<keyword evidence="5 8" id="KW-0862">Zinc</keyword>
<dbReference type="InterPro" id="IPR001930">
    <property type="entry name" value="Peptidase_M1"/>
</dbReference>
<proteinExistence type="inferred from homology"/>
<dbReference type="RefSeq" id="XP_043047359.1">
    <property type="nucleotide sequence ID" value="XM_043193522.1"/>
</dbReference>
<dbReference type="GO" id="GO:0016020">
    <property type="term" value="C:membrane"/>
    <property type="evidence" value="ECO:0007669"/>
    <property type="project" value="TreeGrafter"/>
</dbReference>
<dbReference type="AlphaFoldDB" id="A0A9P7V5T4"/>
<dbReference type="InterPro" id="IPR050344">
    <property type="entry name" value="Peptidase_M1_aminopeptidases"/>
</dbReference>
<dbReference type="Gene3D" id="1.10.390.10">
    <property type="entry name" value="Neutral Protease Domain 2"/>
    <property type="match status" value="1"/>
</dbReference>
<evidence type="ECO:0000256" key="9">
    <source>
        <dbReference type="PIRSR" id="PIRSR634016-4"/>
    </source>
</evidence>
<dbReference type="InterPro" id="IPR014782">
    <property type="entry name" value="Peptidase_M1_dom"/>
</dbReference>
<evidence type="ECO:0000256" key="3">
    <source>
        <dbReference type="ARBA" id="ARBA00022723"/>
    </source>
</evidence>
<dbReference type="Pfam" id="PF01433">
    <property type="entry name" value="Peptidase_M1"/>
    <property type="match status" value="1"/>
</dbReference>
<keyword evidence="6 10" id="KW-0482">Metalloprotease</keyword>
<evidence type="ECO:0000256" key="8">
    <source>
        <dbReference type="PIRSR" id="PIRSR634016-3"/>
    </source>
</evidence>
<dbReference type="GO" id="GO:0006508">
    <property type="term" value="P:proteolysis"/>
    <property type="evidence" value="ECO:0007669"/>
    <property type="project" value="UniProtKB-KW"/>
</dbReference>
<keyword evidence="15" id="KW-1185">Reference proteome</keyword>
<organism evidence="14 15">
    <name type="scientific">Scheffersomyces spartinae</name>
    <dbReference type="NCBI Taxonomy" id="45513"/>
    <lineage>
        <taxon>Eukaryota</taxon>
        <taxon>Fungi</taxon>
        <taxon>Dikarya</taxon>
        <taxon>Ascomycota</taxon>
        <taxon>Saccharomycotina</taxon>
        <taxon>Pichiomycetes</taxon>
        <taxon>Debaryomycetaceae</taxon>
        <taxon>Scheffersomyces</taxon>
    </lineage>
</organism>
<reference evidence="14" key="1">
    <citation type="submission" date="2021-03" db="EMBL/GenBank/DDBJ databases">
        <authorList>
            <person name="Palmer J.M."/>
        </authorList>
    </citation>
    <scope>NUCLEOTIDE SEQUENCE</scope>
    <source>
        <strain evidence="14">ARV_011</strain>
    </source>
</reference>
<dbReference type="SUPFAM" id="SSF63737">
    <property type="entry name" value="Leukotriene A4 hydrolase N-terminal domain"/>
    <property type="match status" value="1"/>
</dbReference>
<feature type="binding site" evidence="8">
    <location>
        <position position="341"/>
    </location>
    <ligand>
        <name>Zn(2+)</name>
        <dbReference type="ChEBI" id="CHEBI:29105"/>
        <note>catalytic</note>
    </ligand>
</feature>
<dbReference type="InterPro" id="IPR045357">
    <property type="entry name" value="Aminopeptidase_N-like_N"/>
</dbReference>
<gene>
    <name evidence="14" type="ORF">KQ657_002772</name>
</gene>
<keyword evidence="3 8" id="KW-0479">Metal-binding</keyword>
<dbReference type="EMBL" id="JAHMUF010000023">
    <property type="protein sequence ID" value="KAG7191807.1"/>
    <property type="molecule type" value="Genomic_DNA"/>
</dbReference>
<feature type="binding site" evidence="8">
    <location>
        <position position="318"/>
    </location>
    <ligand>
        <name>Zn(2+)</name>
        <dbReference type="ChEBI" id="CHEBI:29105"/>
        <note>catalytic</note>
    </ligand>
</feature>
<feature type="active site" description="Proton acceptor" evidence="7">
    <location>
        <position position="319"/>
    </location>
</feature>
<dbReference type="PRINTS" id="PR00756">
    <property type="entry name" value="ALADIPTASE"/>
</dbReference>
<dbReference type="PANTHER" id="PTHR11533">
    <property type="entry name" value="PROTEASE M1 ZINC METALLOPROTEASE"/>
    <property type="match status" value="1"/>
</dbReference>
<dbReference type="InterPro" id="IPR042097">
    <property type="entry name" value="Aminopeptidase_N-like_N_sf"/>
</dbReference>
<keyword evidence="10" id="KW-0031">Aminopeptidase</keyword>
<dbReference type="Proteomes" id="UP000790833">
    <property type="component" value="Unassembled WGS sequence"/>
</dbReference>
<evidence type="ECO:0000313" key="14">
    <source>
        <dbReference type="EMBL" id="KAG7191807.1"/>
    </source>
</evidence>
<name>A0A9P7V5T4_9ASCO</name>
<evidence type="ECO:0000256" key="1">
    <source>
        <dbReference type="ARBA" id="ARBA00010136"/>
    </source>
</evidence>
<evidence type="ECO:0000313" key="15">
    <source>
        <dbReference type="Proteomes" id="UP000790833"/>
    </source>
</evidence>
<evidence type="ECO:0000256" key="2">
    <source>
        <dbReference type="ARBA" id="ARBA00022670"/>
    </source>
</evidence>
<evidence type="ECO:0000256" key="6">
    <source>
        <dbReference type="ARBA" id="ARBA00023049"/>
    </source>
</evidence>
<dbReference type="Gene3D" id="1.25.50.20">
    <property type="match status" value="1"/>
</dbReference>
<dbReference type="GO" id="GO:0042277">
    <property type="term" value="F:peptide binding"/>
    <property type="evidence" value="ECO:0007669"/>
    <property type="project" value="TreeGrafter"/>
</dbReference>
<dbReference type="Gene3D" id="2.60.40.1730">
    <property type="entry name" value="tricorn interacting facor f3 domain"/>
    <property type="match status" value="1"/>
</dbReference>
<feature type="site" description="Transition state stabilizer" evidence="9">
    <location>
        <position position="406"/>
    </location>
</feature>
<dbReference type="GO" id="GO:0005737">
    <property type="term" value="C:cytoplasm"/>
    <property type="evidence" value="ECO:0007669"/>
    <property type="project" value="TreeGrafter"/>
</dbReference>
<dbReference type="InterPro" id="IPR034016">
    <property type="entry name" value="M1_APN-typ"/>
</dbReference>
<keyword evidence="4 10" id="KW-0378">Hydrolase</keyword>
<comment type="cofactor">
    <cofactor evidence="8 10">
        <name>Zn(2+)</name>
        <dbReference type="ChEBI" id="CHEBI:29105"/>
    </cofactor>
    <text evidence="8 10">Binds 1 zinc ion per subunit.</text>
</comment>
<evidence type="ECO:0000259" key="11">
    <source>
        <dbReference type="Pfam" id="PF01433"/>
    </source>
</evidence>
<dbReference type="InterPro" id="IPR027268">
    <property type="entry name" value="Peptidase_M4/M1_CTD_sf"/>
</dbReference>
<evidence type="ECO:0000256" key="7">
    <source>
        <dbReference type="PIRSR" id="PIRSR634016-1"/>
    </source>
</evidence>
<dbReference type="Pfam" id="PF11838">
    <property type="entry name" value="ERAP1_C"/>
    <property type="match status" value="1"/>
</dbReference>
<dbReference type="Gene3D" id="2.60.40.1910">
    <property type="match status" value="1"/>
</dbReference>
<dbReference type="InterPro" id="IPR024571">
    <property type="entry name" value="ERAP1-like_C_dom"/>
</dbReference>
<feature type="domain" description="ERAP1-like C-terminal" evidence="12">
    <location>
        <begin position="539"/>
        <end position="882"/>
    </location>
</feature>
<dbReference type="OrthoDB" id="10031169at2759"/>
<sequence length="905" mass="102383">MGTVLVLSNEYLPVKYGVSLAINHLKPNFSGTVAIDLAANSNYCGEPDESTFKLTLHSHRLIITTAKLAVSDDPEEEVALKVSYNKDSQTVDLIGTINPGSVAPKKVLIEYVGQLNTIKTFKDETRGLFKTNYSDSINGKADNYVLATHTQPHGCRTIFPLIDELTSKAPVQLSITTNSRFKVVANAQLESEEYVSMTENTKHTFKPTPPISPSVFGFVIGDLEYVESTSSKLSIPVRFYTGLGDSHLVKESACLVSEILQYISDKLFCVPYPLDKLDFVSLPFLSDGAMENWGIITVVSNHLLHNPNPLSLKQLLAHELIHQWIGNLVTFEEWNDLWLNESVASYLGNYALSEMGHFDDFEIDITTNSWEQGMDVPSSASIHQYMQTVHTGLGSSTATIFNPEMYERGMVLLRMLMKIIGVQGFFKAWSSVLEMYQFKSIKLQDIWKAMNDQIESVDILAFIHAWLRSTAYPIVEVTHNGKQLLLTQNKVDSSNDDENVPFHIPLNIKIVADNGETKLMTIMMTDRSALFEIPVNQIVILNHDKAGFYRTLYQSPALTNQITENITSNQLSTIDLLGLINDYGKVLTETPTEQEVTTFFAILTSLAHKSWKIDFNVLNLALNYLEHINKVFINFTQYTTFSQWINAYSVQLYDKVGKWDSLLKLERGEYNAVEMKCRNTLLELNTSHNKRAQDLVRKLYKNFISSGLSKSFTPGELLLAIFNGQMYVATQKEYKRTLEFAKNSNVSLLNNTNVSNHELQTYAVVSLGYTSNDALFLKTLNFIMTNIDSKLIELALMGAVSQYQTVDRKDQVWHWFNLHYNQWCFRSLRKGSDWSKQIGITLQNIARMVLGQLMALEPTKVKEFVENKTSTLPDHGLTKLVEELEAENKPKRVLASYYNGLVDQL</sequence>
<evidence type="ECO:0000256" key="10">
    <source>
        <dbReference type="RuleBase" id="RU364040"/>
    </source>
</evidence>
<dbReference type="EC" id="3.4.11.-" evidence="10"/>
<dbReference type="SUPFAM" id="SSF55486">
    <property type="entry name" value="Metalloproteases ('zincins'), catalytic domain"/>
    <property type="match status" value="1"/>
</dbReference>
<dbReference type="GeneID" id="66116146"/>
<evidence type="ECO:0000256" key="4">
    <source>
        <dbReference type="ARBA" id="ARBA00022801"/>
    </source>
</evidence>
<dbReference type="CDD" id="cd09601">
    <property type="entry name" value="M1_APN-Q_like"/>
    <property type="match status" value="1"/>
</dbReference>
<comment type="similarity">
    <text evidence="1 10">Belongs to the peptidase M1 family.</text>
</comment>
<dbReference type="PANTHER" id="PTHR11533:SF299">
    <property type="entry name" value="AMINOPEPTIDASE"/>
    <property type="match status" value="1"/>
</dbReference>
<accession>A0A9P7V5T4</accession>
<feature type="domain" description="Aminopeptidase N-like N-terminal" evidence="13">
    <location>
        <begin position="13"/>
        <end position="212"/>
    </location>
</feature>
<protein>
    <recommendedName>
        <fullName evidence="10">Aminopeptidase</fullName>
        <ecNumber evidence="10">3.4.11.-</ecNumber>
    </recommendedName>
</protein>
<feature type="binding site" evidence="8">
    <location>
        <position position="322"/>
    </location>
    <ligand>
        <name>Zn(2+)</name>
        <dbReference type="ChEBI" id="CHEBI:29105"/>
        <note>catalytic</note>
    </ligand>
</feature>
<dbReference type="Pfam" id="PF17900">
    <property type="entry name" value="Peptidase_M1_N"/>
    <property type="match status" value="1"/>
</dbReference>